<keyword evidence="5" id="KW-0677">Repeat</keyword>
<keyword evidence="4" id="KW-0732">Signal</keyword>
<sequence length="394" mass="43780">MNGVNIFPDLTTFPKGSNITISCANHSLALASDDKTATCEANKRWSFSAVPACVLCSSDSQCSGKANNICDRETWLCTCQPGTEFYFDRCIVKVTIETILILDGDFREEYNNSDSMQFKNFETEICEALGEALQNREYSLLVSGFLECSISSFTTGSIIATLLTSYNEEQGVTAKLLDDIINVTAEDQTANYSLPGVRYNFTTAPVSRVITLNPCQEGQDVCDPDYGVCHYLEGSNYTCSCRNAYDKYPSSESIYPGVSCFVTSTPNLVAIGFLSLTSGIVLFLCIAFVFLVLHPWPIKEKLTVNKINIDKNSERKLNDGENFDIIRGIPTQTKLPYDEEHWVQNTAYITSESDTIDPFVKDADLEEKERAIARIIENMGGVPQIPRVSRVDLH</sequence>
<keyword evidence="6 10" id="KW-0472">Membrane</keyword>
<dbReference type="SUPFAM" id="SSF57535">
    <property type="entry name" value="Complement control module/SCR domain"/>
    <property type="match status" value="1"/>
</dbReference>
<dbReference type="GO" id="GO:0005886">
    <property type="term" value="C:plasma membrane"/>
    <property type="evidence" value="ECO:0007669"/>
    <property type="project" value="UniProtKB-SubCell"/>
</dbReference>
<dbReference type="Proteomes" id="UP001152320">
    <property type="component" value="Chromosome 16"/>
</dbReference>
<reference evidence="12" key="1">
    <citation type="submission" date="2021-10" db="EMBL/GenBank/DDBJ databases">
        <title>Tropical sea cucumber genome reveals ecological adaptation and Cuvierian tubules defense mechanism.</title>
        <authorList>
            <person name="Chen T."/>
        </authorList>
    </citation>
    <scope>NUCLEOTIDE SEQUENCE</scope>
    <source>
        <strain evidence="12">Nanhai2018</strain>
        <tissue evidence="12">Muscle</tissue>
    </source>
</reference>
<dbReference type="SUPFAM" id="SSF82671">
    <property type="entry name" value="SEA domain"/>
    <property type="match status" value="1"/>
</dbReference>
<dbReference type="Gene3D" id="2.10.70.10">
    <property type="entry name" value="Complement Module, domain 1"/>
    <property type="match status" value="1"/>
</dbReference>
<evidence type="ECO:0000259" key="11">
    <source>
        <dbReference type="PROSITE" id="PS50923"/>
    </source>
</evidence>
<keyword evidence="10" id="KW-1133">Transmembrane helix</keyword>
<keyword evidence="7" id="KW-1015">Disulfide bond</keyword>
<name>A0A9Q1BHB1_HOLLE</name>
<comment type="caution">
    <text evidence="9">Lacks conserved residue(s) required for the propagation of feature annotation.</text>
</comment>
<dbReference type="PROSITE" id="PS50923">
    <property type="entry name" value="SUSHI"/>
    <property type="match status" value="1"/>
</dbReference>
<keyword evidence="3" id="KW-0245">EGF-like domain</keyword>
<keyword evidence="9" id="KW-0768">Sushi</keyword>
<evidence type="ECO:0000313" key="13">
    <source>
        <dbReference type="Proteomes" id="UP001152320"/>
    </source>
</evidence>
<evidence type="ECO:0000256" key="8">
    <source>
        <dbReference type="ARBA" id="ARBA00023180"/>
    </source>
</evidence>
<dbReference type="AlphaFoldDB" id="A0A9Q1BHB1"/>
<dbReference type="InterPro" id="IPR035976">
    <property type="entry name" value="Sushi/SCR/CCP_sf"/>
</dbReference>
<dbReference type="PANTHER" id="PTHR24037">
    <property type="entry name" value="HEART DEVELOPMENT PROTEIN WITH EGF-LIKE DOMAINS 1"/>
    <property type="match status" value="1"/>
</dbReference>
<evidence type="ECO:0000313" key="12">
    <source>
        <dbReference type="EMBL" id="KAJ8026570.1"/>
    </source>
</evidence>
<gene>
    <name evidence="12" type="ORF">HOLleu_31443</name>
</gene>
<evidence type="ECO:0000256" key="5">
    <source>
        <dbReference type="ARBA" id="ARBA00022737"/>
    </source>
</evidence>
<evidence type="ECO:0000256" key="1">
    <source>
        <dbReference type="ARBA" id="ARBA00004236"/>
    </source>
</evidence>
<dbReference type="InterPro" id="IPR000436">
    <property type="entry name" value="Sushi_SCR_CCP_dom"/>
</dbReference>
<evidence type="ECO:0000256" key="7">
    <source>
        <dbReference type="ARBA" id="ARBA00023157"/>
    </source>
</evidence>
<protein>
    <recommendedName>
        <fullName evidence="11">Sushi domain-containing protein</fullName>
    </recommendedName>
</protein>
<feature type="transmembrane region" description="Helical" evidence="10">
    <location>
        <begin position="268"/>
        <end position="293"/>
    </location>
</feature>
<accession>A0A9Q1BHB1</accession>
<evidence type="ECO:0000256" key="10">
    <source>
        <dbReference type="SAM" id="Phobius"/>
    </source>
</evidence>
<evidence type="ECO:0000256" key="4">
    <source>
        <dbReference type="ARBA" id="ARBA00022729"/>
    </source>
</evidence>
<evidence type="ECO:0000256" key="3">
    <source>
        <dbReference type="ARBA" id="ARBA00022536"/>
    </source>
</evidence>
<dbReference type="InterPro" id="IPR036364">
    <property type="entry name" value="SEA_dom_sf"/>
</dbReference>
<keyword evidence="10" id="KW-0812">Transmembrane</keyword>
<keyword evidence="2" id="KW-1003">Cell membrane</keyword>
<keyword evidence="8" id="KW-0325">Glycoprotein</keyword>
<comment type="caution">
    <text evidence="12">The sequence shown here is derived from an EMBL/GenBank/DDBJ whole genome shotgun (WGS) entry which is preliminary data.</text>
</comment>
<evidence type="ECO:0000256" key="2">
    <source>
        <dbReference type="ARBA" id="ARBA00022475"/>
    </source>
</evidence>
<feature type="domain" description="Sushi" evidence="11">
    <location>
        <begin position="1"/>
        <end position="55"/>
    </location>
</feature>
<keyword evidence="13" id="KW-1185">Reference proteome</keyword>
<proteinExistence type="predicted"/>
<evidence type="ECO:0000256" key="9">
    <source>
        <dbReference type="PROSITE-ProRule" id="PRU00302"/>
    </source>
</evidence>
<comment type="subcellular location">
    <subcellularLocation>
        <location evidence="1">Cell membrane</location>
    </subcellularLocation>
</comment>
<organism evidence="12 13">
    <name type="scientific">Holothuria leucospilota</name>
    <name type="common">Black long sea cucumber</name>
    <name type="synonym">Mertensiothuria leucospilota</name>
    <dbReference type="NCBI Taxonomy" id="206669"/>
    <lineage>
        <taxon>Eukaryota</taxon>
        <taxon>Metazoa</taxon>
        <taxon>Echinodermata</taxon>
        <taxon>Eleutherozoa</taxon>
        <taxon>Echinozoa</taxon>
        <taxon>Holothuroidea</taxon>
        <taxon>Aspidochirotacea</taxon>
        <taxon>Aspidochirotida</taxon>
        <taxon>Holothuriidae</taxon>
        <taxon>Holothuria</taxon>
    </lineage>
</organism>
<evidence type="ECO:0000256" key="6">
    <source>
        <dbReference type="ARBA" id="ARBA00023136"/>
    </source>
</evidence>
<dbReference type="EMBL" id="JAIZAY010000016">
    <property type="protein sequence ID" value="KAJ8026570.1"/>
    <property type="molecule type" value="Genomic_DNA"/>
</dbReference>
<dbReference type="PANTHER" id="PTHR24037:SF11">
    <property type="entry name" value="MUCIN-2-LIKE"/>
    <property type="match status" value="1"/>
</dbReference>